<dbReference type="InterPro" id="IPR003870">
    <property type="entry name" value="DUF222"/>
</dbReference>
<dbReference type="AlphaFoldDB" id="A0A4Y3KCN1"/>
<dbReference type="CDD" id="cd00085">
    <property type="entry name" value="HNHc"/>
    <property type="match status" value="1"/>
</dbReference>
<evidence type="ECO:0000313" key="4">
    <source>
        <dbReference type="Proteomes" id="UP000315842"/>
    </source>
</evidence>
<keyword evidence="4" id="KW-1185">Reference proteome</keyword>
<gene>
    <name evidence="3" type="ORF">CUD01_21710</name>
</gene>
<dbReference type="RefSeq" id="WP_141321077.1">
    <property type="nucleotide sequence ID" value="NZ_BJLP01000036.1"/>
</dbReference>
<proteinExistence type="predicted"/>
<name>A0A4Y3KCN1_CELUD</name>
<feature type="region of interest" description="Disordered" evidence="1">
    <location>
        <begin position="317"/>
        <end position="367"/>
    </location>
</feature>
<evidence type="ECO:0000256" key="1">
    <source>
        <dbReference type="SAM" id="MobiDB-lite"/>
    </source>
</evidence>
<feature type="region of interest" description="Disordered" evidence="1">
    <location>
        <begin position="481"/>
        <end position="509"/>
    </location>
</feature>
<sequence>MFEADVVTGGAARAPGAPGRQSALALLERAHGSLRSLAGSSEPGAWDAATRARAIRVLDGLAALVTAVRAPLLVAQHAAAAEVANERGFVDTRARLSGASRAAVARELGAAHAMAALPHVGRAVAEHVVPVGHLDVLGRTLTTAGPRAVDVLARPETQRELVELARQTDAREFARSVGALVAQHEPDVVSDAREAARRARFLTLTHGADGTYLRGRLDPLSGHALARALDATGHRADDDRTGEQARADALTALAHHALTGGQRTHPPSAPGASAPAGPPDVALQADDGQLPDGAARAPAAHVSLLVPAETWLEVRERARSSRSVGDGLPAARGAPPGDAAPRGAPPPGSSEVSSQVSSQVTSRAVPRVRPAVSDDGVVLTRTELAAALCDCAMARVVMSASGLPLDVGRSRRMFTPAQRLAVVARDRLCAWNGCSTPARYSQVHHIRWWHRDGGPSDLENSVLLCGFHHHEVHRLDLDVRRLSPLDPPRPGRDADDQDTGPTSGIDVPARYEFLGRSGRVVNGPDPDPRCGP</sequence>
<evidence type="ECO:0000313" key="3">
    <source>
        <dbReference type="EMBL" id="GEA81727.1"/>
    </source>
</evidence>
<accession>A0A4Y3KCN1</accession>
<evidence type="ECO:0000259" key="2">
    <source>
        <dbReference type="SMART" id="SM00507"/>
    </source>
</evidence>
<feature type="compositionally biased region" description="Basic and acidic residues" evidence="1">
    <location>
        <begin position="481"/>
        <end position="494"/>
    </location>
</feature>
<feature type="domain" description="HNH nuclease" evidence="2">
    <location>
        <begin position="417"/>
        <end position="470"/>
    </location>
</feature>
<dbReference type="Pfam" id="PF02720">
    <property type="entry name" value="DUF222"/>
    <property type="match status" value="1"/>
</dbReference>
<protein>
    <recommendedName>
        <fullName evidence="2">HNH nuclease domain-containing protein</fullName>
    </recommendedName>
</protein>
<dbReference type="Proteomes" id="UP000315842">
    <property type="component" value="Unassembled WGS sequence"/>
</dbReference>
<feature type="region of interest" description="Disordered" evidence="1">
    <location>
        <begin position="260"/>
        <end position="296"/>
    </location>
</feature>
<dbReference type="EMBL" id="BJLP01000036">
    <property type="protein sequence ID" value="GEA81727.1"/>
    <property type="molecule type" value="Genomic_DNA"/>
</dbReference>
<dbReference type="SMART" id="SM00507">
    <property type="entry name" value="HNHc"/>
    <property type="match status" value="1"/>
</dbReference>
<feature type="compositionally biased region" description="Low complexity" evidence="1">
    <location>
        <begin position="349"/>
        <end position="362"/>
    </location>
</feature>
<comment type="caution">
    <text evidence="3">The sequence shown here is derived from an EMBL/GenBank/DDBJ whole genome shotgun (WGS) entry which is preliminary data.</text>
</comment>
<feature type="compositionally biased region" description="Low complexity" evidence="1">
    <location>
        <begin position="321"/>
        <end position="342"/>
    </location>
</feature>
<reference evidence="3 4" key="1">
    <citation type="submission" date="2019-06" db="EMBL/GenBank/DDBJ databases">
        <title>Whole genome shotgun sequence of Cellulomonas uda NBRC 3747.</title>
        <authorList>
            <person name="Hosoyama A."/>
            <person name="Uohara A."/>
            <person name="Ohji S."/>
            <person name="Ichikawa N."/>
        </authorList>
    </citation>
    <scope>NUCLEOTIDE SEQUENCE [LARGE SCALE GENOMIC DNA]</scope>
    <source>
        <strain evidence="3 4">NBRC 3747</strain>
    </source>
</reference>
<organism evidence="3 4">
    <name type="scientific">Cellulomonas uda</name>
    <dbReference type="NCBI Taxonomy" id="1714"/>
    <lineage>
        <taxon>Bacteria</taxon>
        <taxon>Bacillati</taxon>
        <taxon>Actinomycetota</taxon>
        <taxon>Actinomycetes</taxon>
        <taxon>Micrococcales</taxon>
        <taxon>Cellulomonadaceae</taxon>
        <taxon>Cellulomonas</taxon>
    </lineage>
</organism>
<dbReference type="InterPro" id="IPR003615">
    <property type="entry name" value="HNH_nuc"/>
</dbReference>